<feature type="binding site" evidence="16">
    <location>
        <position position="67"/>
    </location>
    <ligand>
        <name>Ca(2+)</name>
        <dbReference type="ChEBI" id="CHEBI:29108"/>
        <label>1</label>
    </ligand>
</feature>
<dbReference type="GO" id="GO:0042744">
    <property type="term" value="P:hydrogen peroxide catabolic process"/>
    <property type="evidence" value="ECO:0007669"/>
    <property type="project" value="UniProtKB-KW"/>
</dbReference>
<name>A0A371EFQ8_MUCPR</name>
<evidence type="ECO:0000256" key="14">
    <source>
        <dbReference type="PIRSR" id="PIRSR600823-1"/>
    </source>
</evidence>
<feature type="site" description="Transition state stabilizer" evidence="17">
    <location>
        <position position="55"/>
    </location>
</feature>
<evidence type="ECO:0000256" key="16">
    <source>
        <dbReference type="PIRSR" id="PIRSR600823-3"/>
    </source>
</evidence>
<dbReference type="AlphaFoldDB" id="A0A371EFQ8"/>
<evidence type="ECO:0000256" key="4">
    <source>
        <dbReference type="ARBA" id="ARBA00022525"/>
    </source>
</evidence>
<comment type="cofactor">
    <cofactor evidence="16 19">
        <name>Ca(2+)</name>
        <dbReference type="ChEBI" id="CHEBI:29108"/>
    </cofactor>
    <text evidence="16 19">Binds 2 calcium ions per subunit.</text>
</comment>
<dbReference type="InterPro" id="IPR033905">
    <property type="entry name" value="Secretory_peroxidase"/>
</dbReference>
<dbReference type="Pfam" id="PF00141">
    <property type="entry name" value="peroxidase"/>
    <property type="match status" value="1"/>
</dbReference>
<evidence type="ECO:0000313" key="21">
    <source>
        <dbReference type="EMBL" id="RDX64819.1"/>
    </source>
</evidence>
<dbReference type="SUPFAM" id="SSF48113">
    <property type="entry name" value="Heme-dependent peroxidases"/>
    <property type="match status" value="1"/>
</dbReference>
<feature type="binding site" evidence="16">
    <location>
        <position position="233"/>
    </location>
    <ligand>
        <name>Ca(2+)</name>
        <dbReference type="ChEBI" id="CHEBI:29108"/>
        <label>2</label>
    </ligand>
</feature>
<organism evidence="21 22">
    <name type="scientific">Mucuna pruriens</name>
    <name type="common">Velvet bean</name>
    <name type="synonym">Dolichos pruriens</name>
    <dbReference type="NCBI Taxonomy" id="157652"/>
    <lineage>
        <taxon>Eukaryota</taxon>
        <taxon>Viridiplantae</taxon>
        <taxon>Streptophyta</taxon>
        <taxon>Embryophyta</taxon>
        <taxon>Tracheophyta</taxon>
        <taxon>Spermatophyta</taxon>
        <taxon>Magnoliopsida</taxon>
        <taxon>eudicotyledons</taxon>
        <taxon>Gunneridae</taxon>
        <taxon>Pentapetalae</taxon>
        <taxon>rosids</taxon>
        <taxon>fabids</taxon>
        <taxon>Fabales</taxon>
        <taxon>Fabaceae</taxon>
        <taxon>Papilionoideae</taxon>
        <taxon>50 kb inversion clade</taxon>
        <taxon>NPAAA clade</taxon>
        <taxon>indigoferoid/millettioid clade</taxon>
        <taxon>Phaseoleae</taxon>
        <taxon>Mucuna</taxon>
    </lineage>
</organism>
<dbReference type="FunFam" id="1.10.520.10:FF:000008">
    <property type="entry name" value="Peroxidase"/>
    <property type="match status" value="1"/>
</dbReference>
<gene>
    <name evidence="21" type="primary">PER57</name>
    <name evidence="21" type="ORF">CR513_56577</name>
</gene>
<feature type="binding site" evidence="16">
    <location>
        <position position="65"/>
    </location>
    <ligand>
        <name>Ca(2+)</name>
        <dbReference type="ChEBI" id="CHEBI:29108"/>
        <label>1</label>
    </ligand>
</feature>
<feature type="active site" description="Proton acceptor" evidence="14">
    <location>
        <position position="59"/>
    </location>
</feature>
<comment type="similarity">
    <text evidence="19">Belongs to the peroxidase family. Classical plant (class III) peroxidase subfamily.</text>
</comment>
<dbReference type="PANTHER" id="PTHR31517:SF59">
    <property type="entry name" value="PEROXIDASE"/>
    <property type="match status" value="1"/>
</dbReference>
<evidence type="ECO:0000256" key="6">
    <source>
        <dbReference type="ARBA" id="ARBA00022617"/>
    </source>
</evidence>
<keyword evidence="9 16" id="KW-0106">Calcium</keyword>
<evidence type="ECO:0000259" key="20">
    <source>
        <dbReference type="PROSITE" id="PS50873"/>
    </source>
</evidence>
<reference evidence="21" key="1">
    <citation type="submission" date="2018-05" db="EMBL/GenBank/DDBJ databases">
        <title>Draft genome of Mucuna pruriens seed.</title>
        <authorList>
            <person name="Nnadi N.E."/>
            <person name="Vos R."/>
            <person name="Hasami M.H."/>
            <person name="Devisetty U.K."/>
            <person name="Aguiy J.C."/>
        </authorList>
    </citation>
    <scope>NUCLEOTIDE SEQUENCE [LARGE SCALE GENOMIC DNA]</scope>
    <source>
        <strain evidence="21">JCA_2017</strain>
    </source>
</reference>
<feature type="binding site" evidence="16">
    <location>
        <position position="185"/>
    </location>
    <ligand>
        <name>Ca(2+)</name>
        <dbReference type="ChEBI" id="CHEBI:29108"/>
        <label>2</label>
    </ligand>
</feature>
<keyword evidence="8 19" id="KW-0732">Signal</keyword>
<feature type="binding site" evidence="16">
    <location>
        <position position="241"/>
    </location>
    <ligand>
        <name>Ca(2+)</name>
        <dbReference type="ChEBI" id="CHEBI:29108"/>
        <label>2</label>
    </ligand>
</feature>
<feature type="signal peptide" evidence="19">
    <location>
        <begin position="1"/>
        <end position="17"/>
    </location>
</feature>
<keyword evidence="13 19" id="KW-0376">Hydrogen peroxide</keyword>
<dbReference type="GO" id="GO:0020037">
    <property type="term" value="F:heme binding"/>
    <property type="evidence" value="ECO:0007669"/>
    <property type="project" value="UniProtKB-UniRule"/>
</dbReference>
<feature type="chain" id="PRO_5016484284" description="Peroxidase" evidence="19">
    <location>
        <begin position="18"/>
        <end position="316"/>
    </location>
</feature>
<feature type="binding site" evidence="16">
    <location>
        <position position="236"/>
    </location>
    <ligand>
        <name>Ca(2+)</name>
        <dbReference type="ChEBI" id="CHEBI:29108"/>
        <label>2</label>
    </ligand>
</feature>
<feature type="disulfide bond" evidence="18">
    <location>
        <begin position="113"/>
        <end position="309"/>
    </location>
</feature>
<sequence>MKMRILFFCFILPLAFADLQVGFYESSCPKAESIVKKVVQNRFNRDKTITAALLRLHFHDCAVTGCDASILINSTKSNTAEKDSGTNVGVRGYDLIDEVKERVEAACPSTVSCADIITLATRDAVALSGGPKYDVPTGRRDGLVSMANVTDIPGPFSSVSFTSDFFNRRLGLTTQEMVVLFGAHTVGVTQCSFFSNRLSSSEGKPDPTMDPVLAAKLAKLCNSRDGDPSTPLDQRTSLVFDNEFYKQILLKKGVLEIDQQLALDSTTKAFVSGFASNADKFQTSFSSAIVKMSKADVLVGTQGEIRKKCFAINSPN</sequence>
<dbReference type="EC" id="1.11.1.7" evidence="3 19"/>
<evidence type="ECO:0000256" key="3">
    <source>
        <dbReference type="ARBA" id="ARBA00012313"/>
    </source>
</evidence>
<evidence type="ECO:0000256" key="1">
    <source>
        <dbReference type="ARBA" id="ARBA00000189"/>
    </source>
</evidence>
<dbReference type="InterPro" id="IPR019794">
    <property type="entry name" value="Peroxidases_AS"/>
</dbReference>
<evidence type="ECO:0000256" key="15">
    <source>
        <dbReference type="PIRSR" id="PIRSR600823-2"/>
    </source>
</evidence>
<dbReference type="STRING" id="157652.A0A371EFQ8"/>
<evidence type="ECO:0000313" key="22">
    <source>
        <dbReference type="Proteomes" id="UP000257109"/>
    </source>
</evidence>
<keyword evidence="6 19" id="KW-0349">Heme</keyword>
<evidence type="ECO:0000256" key="17">
    <source>
        <dbReference type="PIRSR" id="PIRSR600823-4"/>
    </source>
</evidence>
<dbReference type="PRINTS" id="PR00458">
    <property type="entry name" value="PEROXIDASE"/>
</dbReference>
<dbReference type="EMBL" id="QJKJ01014215">
    <property type="protein sequence ID" value="RDX64819.1"/>
    <property type="molecule type" value="Genomic_DNA"/>
</dbReference>
<dbReference type="CDD" id="cd00693">
    <property type="entry name" value="secretory_peroxidase"/>
    <property type="match status" value="1"/>
</dbReference>
<comment type="cofactor">
    <cofactor evidence="16 19">
        <name>heme b</name>
        <dbReference type="ChEBI" id="CHEBI:60344"/>
    </cofactor>
    <text evidence="16 19">Binds 1 heme b (iron(II)-protoporphyrin IX) group per subunit.</text>
</comment>
<dbReference type="InterPro" id="IPR010255">
    <property type="entry name" value="Haem_peroxidase_sf"/>
</dbReference>
<evidence type="ECO:0000256" key="8">
    <source>
        <dbReference type="ARBA" id="ARBA00022729"/>
    </source>
</evidence>
<feature type="binding site" evidence="15">
    <location>
        <position position="153"/>
    </location>
    <ligand>
        <name>substrate</name>
    </ligand>
</feature>
<evidence type="ECO:0000256" key="19">
    <source>
        <dbReference type="RuleBase" id="RU362060"/>
    </source>
</evidence>
<feature type="binding site" evidence="16">
    <location>
        <position position="81"/>
    </location>
    <ligand>
        <name>Ca(2+)</name>
        <dbReference type="ChEBI" id="CHEBI:29108"/>
        <label>1</label>
    </ligand>
</feature>
<keyword evidence="11 16" id="KW-0408">Iron</keyword>
<comment type="function">
    <text evidence="2">Removal of H(2)O(2), oxidation of toxic reductants, biosynthesis and degradation of lignin, suberization, auxin catabolism, response to environmental stresses such as wounding, pathogen attack and oxidative stress. These functions might be dependent on each isozyme/isoform in each plant tissue.</text>
</comment>
<feature type="binding site" description="axial binding residue" evidence="16">
    <location>
        <position position="184"/>
    </location>
    <ligand>
        <name>heme b</name>
        <dbReference type="ChEBI" id="CHEBI:60344"/>
    </ligand>
    <ligandPart>
        <name>Fe</name>
        <dbReference type="ChEBI" id="CHEBI:18248"/>
    </ligandPart>
</feature>
<comment type="subcellular location">
    <subcellularLocation>
        <location evidence="19">Secreted</location>
    </subcellularLocation>
</comment>
<dbReference type="InterPro" id="IPR000823">
    <property type="entry name" value="Peroxidase_pln"/>
</dbReference>
<evidence type="ECO:0000256" key="5">
    <source>
        <dbReference type="ARBA" id="ARBA00022559"/>
    </source>
</evidence>
<evidence type="ECO:0000256" key="9">
    <source>
        <dbReference type="ARBA" id="ARBA00022837"/>
    </source>
</evidence>
<comment type="catalytic activity">
    <reaction evidence="1 19">
        <text>2 a phenolic donor + H2O2 = 2 a phenolic radical donor + 2 H2O</text>
        <dbReference type="Rhea" id="RHEA:56136"/>
        <dbReference type="ChEBI" id="CHEBI:15377"/>
        <dbReference type="ChEBI" id="CHEBI:16240"/>
        <dbReference type="ChEBI" id="CHEBI:139520"/>
        <dbReference type="ChEBI" id="CHEBI:139521"/>
        <dbReference type="EC" id="1.11.1.7"/>
    </reaction>
</comment>
<dbReference type="Gene3D" id="1.10.520.10">
    <property type="match status" value="1"/>
</dbReference>
<keyword evidence="7 16" id="KW-0479">Metal-binding</keyword>
<keyword evidence="10 19" id="KW-0560">Oxidoreductase</keyword>
<dbReference type="PROSITE" id="PS50873">
    <property type="entry name" value="PEROXIDASE_4"/>
    <property type="match status" value="1"/>
</dbReference>
<dbReference type="OrthoDB" id="2113341at2759"/>
<dbReference type="FunFam" id="1.10.420.10:FF:000007">
    <property type="entry name" value="Peroxidase"/>
    <property type="match status" value="1"/>
</dbReference>
<dbReference type="PANTHER" id="PTHR31517">
    <property type="match status" value="1"/>
</dbReference>
<dbReference type="PRINTS" id="PR00461">
    <property type="entry name" value="PLPEROXIDASE"/>
</dbReference>
<evidence type="ECO:0000256" key="12">
    <source>
        <dbReference type="ARBA" id="ARBA00023157"/>
    </source>
</evidence>
<feature type="domain" description="Plant heme peroxidase family profile" evidence="20">
    <location>
        <begin position="18"/>
        <end position="313"/>
    </location>
</feature>
<feature type="binding site" evidence="16">
    <location>
        <position position="60"/>
    </location>
    <ligand>
        <name>Ca(2+)</name>
        <dbReference type="ChEBI" id="CHEBI:29108"/>
        <label>1</label>
    </ligand>
</feature>
<feature type="non-terminal residue" evidence="21">
    <location>
        <position position="1"/>
    </location>
</feature>
<dbReference type="GO" id="GO:0140825">
    <property type="term" value="F:lactoperoxidase activity"/>
    <property type="evidence" value="ECO:0007669"/>
    <property type="project" value="UniProtKB-EC"/>
</dbReference>
<feature type="disulfide bond" evidence="18">
    <location>
        <begin position="191"/>
        <end position="221"/>
    </location>
</feature>
<proteinExistence type="inferred from homology"/>
<feature type="binding site" evidence="16">
    <location>
        <position position="63"/>
    </location>
    <ligand>
        <name>Ca(2+)</name>
        <dbReference type="ChEBI" id="CHEBI:29108"/>
        <label>1</label>
    </ligand>
</feature>
<feature type="disulfide bond" evidence="18">
    <location>
        <begin position="28"/>
        <end position="107"/>
    </location>
</feature>
<protein>
    <recommendedName>
        <fullName evidence="3 19">Peroxidase</fullName>
        <ecNumber evidence="3 19">1.11.1.7</ecNumber>
    </recommendedName>
</protein>
<comment type="caution">
    <text evidence="21">The sequence shown here is derived from an EMBL/GenBank/DDBJ whole genome shotgun (WGS) entry which is preliminary data.</text>
</comment>
<evidence type="ECO:0000256" key="10">
    <source>
        <dbReference type="ARBA" id="ARBA00023002"/>
    </source>
</evidence>
<evidence type="ECO:0000256" key="7">
    <source>
        <dbReference type="ARBA" id="ARBA00022723"/>
    </source>
</evidence>
<dbReference type="Proteomes" id="UP000257109">
    <property type="component" value="Unassembled WGS sequence"/>
</dbReference>
<keyword evidence="4 19" id="KW-0964">Secreted</keyword>
<accession>A0A371EFQ8</accession>
<evidence type="ECO:0000256" key="2">
    <source>
        <dbReference type="ARBA" id="ARBA00002322"/>
    </source>
</evidence>
<evidence type="ECO:0000256" key="18">
    <source>
        <dbReference type="PIRSR" id="PIRSR600823-5"/>
    </source>
</evidence>
<dbReference type="PROSITE" id="PS00436">
    <property type="entry name" value="PEROXIDASE_2"/>
    <property type="match status" value="1"/>
</dbReference>
<keyword evidence="22" id="KW-1185">Reference proteome</keyword>
<evidence type="ECO:0000256" key="13">
    <source>
        <dbReference type="ARBA" id="ARBA00023324"/>
    </source>
</evidence>
<dbReference type="InterPro" id="IPR002016">
    <property type="entry name" value="Haem_peroxidase"/>
</dbReference>
<keyword evidence="12 18" id="KW-1015">Disulfide bond</keyword>
<keyword evidence="5 19" id="KW-0575">Peroxidase</keyword>
<dbReference type="Gene3D" id="1.10.420.10">
    <property type="entry name" value="Peroxidase, domain 2"/>
    <property type="match status" value="1"/>
</dbReference>
<dbReference type="GO" id="GO:0005576">
    <property type="term" value="C:extracellular region"/>
    <property type="evidence" value="ECO:0007669"/>
    <property type="project" value="UniProtKB-SubCell"/>
</dbReference>
<feature type="disulfide bond" evidence="18">
    <location>
        <begin position="61"/>
        <end position="66"/>
    </location>
</feature>
<dbReference type="GO" id="GO:0046872">
    <property type="term" value="F:metal ion binding"/>
    <property type="evidence" value="ECO:0007669"/>
    <property type="project" value="UniProtKB-UniRule"/>
</dbReference>
<evidence type="ECO:0000256" key="11">
    <source>
        <dbReference type="ARBA" id="ARBA00023004"/>
    </source>
</evidence>
<dbReference type="GO" id="GO:0006979">
    <property type="term" value="P:response to oxidative stress"/>
    <property type="evidence" value="ECO:0007669"/>
    <property type="project" value="UniProtKB-UniRule"/>
</dbReference>
<feature type="binding site" evidence="16">
    <location>
        <position position="69"/>
    </location>
    <ligand>
        <name>Ca(2+)</name>
        <dbReference type="ChEBI" id="CHEBI:29108"/>
        <label>1</label>
    </ligand>
</feature>